<protein>
    <submittedName>
        <fullName evidence="2">Uncharacterized protein</fullName>
    </submittedName>
</protein>
<name>A0AAU8KBZ9_9ACTN</name>
<sequence>MTNTAPQCPEALYSPDTDTLRRCIRDPREHDWRDWHKAEGGIEWRPSAEHRKDDRA</sequence>
<feature type="region of interest" description="Disordered" evidence="1">
    <location>
        <begin position="35"/>
        <end position="56"/>
    </location>
</feature>
<organism evidence="2">
    <name type="scientific">Streptomyces sp. JL1001</name>
    <dbReference type="NCBI Taxonomy" id="3078227"/>
    <lineage>
        <taxon>Bacteria</taxon>
        <taxon>Bacillati</taxon>
        <taxon>Actinomycetota</taxon>
        <taxon>Actinomycetes</taxon>
        <taxon>Kitasatosporales</taxon>
        <taxon>Streptomycetaceae</taxon>
        <taxon>Streptomyces</taxon>
    </lineage>
</organism>
<accession>A0AAU8KBZ9</accession>
<dbReference type="EMBL" id="CP136798">
    <property type="protein sequence ID" value="XCN13906.1"/>
    <property type="molecule type" value="Genomic_DNA"/>
</dbReference>
<proteinExistence type="predicted"/>
<gene>
    <name evidence="2" type="ORF">R1Y80_09680</name>
</gene>
<dbReference type="AlphaFoldDB" id="A0AAU8KBZ9"/>
<evidence type="ECO:0000256" key="1">
    <source>
        <dbReference type="SAM" id="MobiDB-lite"/>
    </source>
</evidence>
<evidence type="ECO:0000313" key="2">
    <source>
        <dbReference type="EMBL" id="XCN13906.1"/>
    </source>
</evidence>
<dbReference type="RefSeq" id="WP_354596810.1">
    <property type="nucleotide sequence ID" value="NZ_CP136798.1"/>
</dbReference>
<reference evidence="2" key="1">
    <citation type="submission" date="2023-10" db="EMBL/GenBank/DDBJ databases">
        <title>Complete genome sequence of Streptomyces sp. JL1001.</title>
        <authorList>
            <person name="Jiang L."/>
        </authorList>
    </citation>
    <scope>NUCLEOTIDE SEQUENCE</scope>
    <source>
        <strain evidence="2">JL1001</strain>
    </source>
</reference>